<gene>
    <name evidence="1" type="ORF">HAX54_021839</name>
</gene>
<proteinExistence type="predicted"/>
<evidence type="ECO:0000313" key="2">
    <source>
        <dbReference type="Proteomes" id="UP000823775"/>
    </source>
</evidence>
<keyword evidence="2" id="KW-1185">Reference proteome</keyword>
<evidence type="ECO:0000313" key="1">
    <source>
        <dbReference type="EMBL" id="MCD7453684.1"/>
    </source>
</evidence>
<name>A0ABS8S717_DATST</name>
<accession>A0ABS8S717</accession>
<comment type="caution">
    <text evidence="1">The sequence shown here is derived from an EMBL/GenBank/DDBJ whole genome shotgun (WGS) entry which is preliminary data.</text>
</comment>
<sequence>MADKDTKVTIIDQIKNPEEEGSGAYGELLKLRQQLIEWNRAWPVVVDTTPVHSPGYNHITTMLSSNFHFPAPQYRTTVHPMALTLQAFIASPLPEAPTSVVRLIIIFSQYVSERVLNVSDVQHCASEPKFKLIRPYCYTQQSDFSFDTDNKKKAWSLTKPVPPIYKSFVKIGANKSVMSSVPKSVIDTKLVGHFQNLFMRPIWLKFGKVPVTQICNSLILMSSSTIGKSLFSPTRKEF</sequence>
<reference evidence="1 2" key="1">
    <citation type="journal article" date="2021" name="BMC Genomics">
        <title>Datura genome reveals duplications of psychoactive alkaloid biosynthetic genes and high mutation rate following tissue culture.</title>
        <authorList>
            <person name="Rajewski A."/>
            <person name="Carter-House D."/>
            <person name="Stajich J."/>
            <person name="Litt A."/>
        </authorList>
    </citation>
    <scope>NUCLEOTIDE SEQUENCE [LARGE SCALE GENOMIC DNA]</scope>
    <source>
        <strain evidence="1">AR-01</strain>
    </source>
</reference>
<organism evidence="1 2">
    <name type="scientific">Datura stramonium</name>
    <name type="common">Jimsonweed</name>
    <name type="synonym">Common thornapple</name>
    <dbReference type="NCBI Taxonomy" id="4076"/>
    <lineage>
        <taxon>Eukaryota</taxon>
        <taxon>Viridiplantae</taxon>
        <taxon>Streptophyta</taxon>
        <taxon>Embryophyta</taxon>
        <taxon>Tracheophyta</taxon>
        <taxon>Spermatophyta</taxon>
        <taxon>Magnoliopsida</taxon>
        <taxon>eudicotyledons</taxon>
        <taxon>Gunneridae</taxon>
        <taxon>Pentapetalae</taxon>
        <taxon>asterids</taxon>
        <taxon>lamiids</taxon>
        <taxon>Solanales</taxon>
        <taxon>Solanaceae</taxon>
        <taxon>Solanoideae</taxon>
        <taxon>Datureae</taxon>
        <taxon>Datura</taxon>
    </lineage>
</organism>
<dbReference type="EMBL" id="JACEIK010000262">
    <property type="protein sequence ID" value="MCD7453684.1"/>
    <property type="molecule type" value="Genomic_DNA"/>
</dbReference>
<dbReference type="Proteomes" id="UP000823775">
    <property type="component" value="Unassembled WGS sequence"/>
</dbReference>
<protein>
    <submittedName>
        <fullName evidence="1">Uncharacterized protein</fullName>
    </submittedName>
</protein>